<dbReference type="InterPro" id="IPR017907">
    <property type="entry name" value="Znf_RING_CS"/>
</dbReference>
<keyword evidence="5" id="KW-1185">Reference proteome</keyword>
<keyword evidence="2" id="KW-0863">Zinc-finger</keyword>
<sequence>RPGVGAQREILAFSELKAPSLSAVGRSHRREPVRPSLRYRAVAARLFRYSLRRRALGVNYTSTPCLAPLNAMKLWGFSSLQLGSIEVILASSGLQLQQKVAVCSCCEYCCPIMRLADCGHVFCQRCLVD</sequence>
<keyword evidence="1" id="KW-0479">Metal-binding</keyword>
<accession>A0A1V9XUX6</accession>
<evidence type="ECO:0000313" key="5">
    <source>
        <dbReference type="Proteomes" id="UP000192247"/>
    </source>
</evidence>
<evidence type="ECO:0000256" key="3">
    <source>
        <dbReference type="ARBA" id="ARBA00022833"/>
    </source>
</evidence>
<proteinExistence type="predicted"/>
<evidence type="ECO:0000256" key="2">
    <source>
        <dbReference type="ARBA" id="ARBA00022771"/>
    </source>
</evidence>
<reference evidence="4 5" key="1">
    <citation type="journal article" date="2017" name="Gigascience">
        <title>Draft genome of the honey bee ectoparasitic mite, Tropilaelaps mercedesae, is shaped by the parasitic life history.</title>
        <authorList>
            <person name="Dong X."/>
            <person name="Armstrong S.D."/>
            <person name="Xia D."/>
            <person name="Makepeace B.L."/>
            <person name="Darby A.C."/>
            <person name="Kadowaki T."/>
        </authorList>
    </citation>
    <scope>NUCLEOTIDE SEQUENCE [LARGE SCALE GENOMIC DNA]</scope>
    <source>
        <strain evidence="4">Wuxi-XJTLU</strain>
    </source>
</reference>
<evidence type="ECO:0000256" key="1">
    <source>
        <dbReference type="ARBA" id="ARBA00022723"/>
    </source>
</evidence>
<dbReference type="AlphaFoldDB" id="A0A1V9XUX6"/>
<feature type="non-terminal residue" evidence="4">
    <location>
        <position position="129"/>
    </location>
</feature>
<dbReference type="InParanoid" id="A0A1V9XUX6"/>
<keyword evidence="3" id="KW-0862">Zinc</keyword>
<dbReference type="Proteomes" id="UP000192247">
    <property type="component" value="Unassembled WGS sequence"/>
</dbReference>
<protein>
    <recommendedName>
        <fullName evidence="6">RING-type domain-containing protein</fullName>
    </recommendedName>
</protein>
<feature type="non-terminal residue" evidence="4">
    <location>
        <position position="1"/>
    </location>
</feature>
<evidence type="ECO:0008006" key="6">
    <source>
        <dbReference type="Google" id="ProtNLM"/>
    </source>
</evidence>
<gene>
    <name evidence="4" type="ORF">BIW11_07242</name>
</gene>
<dbReference type="SUPFAM" id="SSF57850">
    <property type="entry name" value="RING/U-box"/>
    <property type="match status" value="1"/>
</dbReference>
<evidence type="ECO:0000313" key="4">
    <source>
        <dbReference type="EMBL" id="OQR77233.1"/>
    </source>
</evidence>
<dbReference type="GO" id="GO:0008270">
    <property type="term" value="F:zinc ion binding"/>
    <property type="evidence" value="ECO:0007669"/>
    <property type="project" value="UniProtKB-KW"/>
</dbReference>
<comment type="caution">
    <text evidence="4">The sequence shown here is derived from an EMBL/GenBank/DDBJ whole genome shotgun (WGS) entry which is preliminary data.</text>
</comment>
<name>A0A1V9XUX6_9ACAR</name>
<dbReference type="PROSITE" id="PS00518">
    <property type="entry name" value="ZF_RING_1"/>
    <property type="match status" value="1"/>
</dbReference>
<organism evidence="4 5">
    <name type="scientific">Tropilaelaps mercedesae</name>
    <dbReference type="NCBI Taxonomy" id="418985"/>
    <lineage>
        <taxon>Eukaryota</taxon>
        <taxon>Metazoa</taxon>
        <taxon>Ecdysozoa</taxon>
        <taxon>Arthropoda</taxon>
        <taxon>Chelicerata</taxon>
        <taxon>Arachnida</taxon>
        <taxon>Acari</taxon>
        <taxon>Parasitiformes</taxon>
        <taxon>Mesostigmata</taxon>
        <taxon>Gamasina</taxon>
        <taxon>Dermanyssoidea</taxon>
        <taxon>Laelapidae</taxon>
        <taxon>Tropilaelaps</taxon>
    </lineage>
</organism>
<dbReference type="EMBL" id="MNPL01003805">
    <property type="protein sequence ID" value="OQR77233.1"/>
    <property type="molecule type" value="Genomic_DNA"/>
</dbReference>